<dbReference type="OrthoDB" id="9802901at2"/>
<feature type="domain" description="HNH nuclease" evidence="1">
    <location>
        <begin position="76"/>
        <end position="124"/>
    </location>
</feature>
<sequence length="202" mass="23628">MTIPAGSDWDWPDSNWKRRKRTVSDRIFWSYAWLIATRIVQEKQLPPGARKRNHIAVPDFYRLCRGEKTIRSLERDLFQSMLSGPCCLHCGSIERLTKDHLIPRSRGGDGDAENIITCCAKCNSSRGNTDLMHWYRKNQSFPCLVLMRQYLKICFKYATSMDLMDVEVDEAIRRGLPFDPVALPEKYPALENLIYDWRDCYN</sequence>
<dbReference type="Gene3D" id="1.10.30.50">
    <property type="match status" value="1"/>
</dbReference>
<evidence type="ECO:0000313" key="3">
    <source>
        <dbReference type="Proteomes" id="UP000266649"/>
    </source>
</evidence>
<organism evidence="2 3">
    <name type="scientific">Gemmobacter lutimaris</name>
    <dbReference type="NCBI Taxonomy" id="2306023"/>
    <lineage>
        <taxon>Bacteria</taxon>
        <taxon>Pseudomonadati</taxon>
        <taxon>Pseudomonadota</taxon>
        <taxon>Alphaproteobacteria</taxon>
        <taxon>Rhodobacterales</taxon>
        <taxon>Paracoccaceae</taxon>
        <taxon>Gemmobacter</taxon>
    </lineage>
</organism>
<dbReference type="RefSeq" id="WP_119133108.1">
    <property type="nucleotide sequence ID" value="NZ_QXXQ01000001.1"/>
</dbReference>
<dbReference type="InterPro" id="IPR052892">
    <property type="entry name" value="NA-targeting_endonuclease"/>
</dbReference>
<reference evidence="2 3" key="1">
    <citation type="submission" date="2018-09" db="EMBL/GenBank/DDBJ databases">
        <title>Gemmobacter lutimaris sp. nov., a marine bacterium isolated from tidal flat.</title>
        <authorList>
            <person name="Lee D.W."/>
            <person name="Yoo Y."/>
            <person name="Kim J.-J."/>
            <person name="Kim B.S."/>
        </authorList>
    </citation>
    <scope>NUCLEOTIDE SEQUENCE [LARGE SCALE GENOMIC DNA]</scope>
    <source>
        <strain evidence="2 3">YJ-T1-11</strain>
    </source>
</reference>
<dbReference type="InterPro" id="IPR029471">
    <property type="entry name" value="HNH_5"/>
</dbReference>
<dbReference type="AlphaFoldDB" id="A0A398C389"/>
<dbReference type="Pfam" id="PF14279">
    <property type="entry name" value="HNH_5"/>
    <property type="match status" value="1"/>
</dbReference>
<keyword evidence="3" id="KW-1185">Reference proteome</keyword>
<dbReference type="PANTHER" id="PTHR33877:SF2">
    <property type="entry name" value="OS07G0170200 PROTEIN"/>
    <property type="match status" value="1"/>
</dbReference>
<protein>
    <submittedName>
        <fullName evidence="2">HNH endonuclease</fullName>
    </submittedName>
</protein>
<keyword evidence="2" id="KW-0540">Nuclease</keyword>
<dbReference type="EMBL" id="QXXQ01000001">
    <property type="protein sequence ID" value="RID93703.1"/>
    <property type="molecule type" value="Genomic_DNA"/>
</dbReference>
<dbReference type="Proteomes" id="UP000266649">
    <property type="component" value="Unassembled WGS sequence"/>
</dbReference>
<keyword evidence="2" id="KW-0255">Endonuclease</keyword>
<dbReference type="CDD" id="cd00085">
    <property type="entry name" value="HNHc"/>
    <property type="match status" value="1"/>
</dbReference>
<gene>
    <name evidence="2" type="ORF">D2N39_01990</name>
</gene>
<keyword evidence="2" id="KW-0378">Hydrolase</keyword>
<evidence type="ECO:0000259" key="1">
    <source>
        <dbReference type="SMART" id="SM00507"/>
    </source>
</evidence>
<dbReference type="GO" id="GO:0004519">
    <property type="term" value="F:endonuclease activity"/>
    <property type="evidence" value="ECO:0007669"/>
    <property type="project" value="UniProtKB-KW"/>
</dbReference>
<name>A0A398C389_9RHOB</name>
<dbReference type="InterPro" id="IPR003615">
    <property type="entry name" value="HNH_nuc"/>
</dbReference>
<dbReference type="PANTHER" id="PTHR33877">
    <property type="entry name" value="SLL1193 PROTEIN"/>
    <property type="match status" value="1"/>
</dbReference>
<evidence type="ECO:0000313" key="2">
    <source>
        <dbReference type="EMBL" id="RID93703.1"/>
    </source>
</evidence>
<accession>A0A398C389</accession>
<proteinExistence type="predicted"/>
<dbReference type="SMART" id="SM00507">
    <property type="entry name" value="HNHc"/>
    <property type="match status" value="1"/>
</dbReference>
<comment type="caution">
    <text evidence="2">The sequence shown here is derived from an EMBL/GenBank/DDBJ whole genome shotgun (WGS) entry which is preliminary data.</text>
</comment>